<proteinExistence type="inferred from homology"/>
<evidence type="ECO:0000313" key="16">
    <source>
        <dbReference type="EMBL" id="TKR76225.1"/>
    </source>
</evidence>
<accession>A0A4V6A1P3</accession>
<keyword evidence="2" id="KW-0540">Nuclease</keyword>
<feature type="domain" description="B30.2/SPRY" evidence="12">
    <location>
        <begin position="61"/>
        <end position="244"/>
    </location>
</feature>
<dbReference type="FunFam" id="3.40.50.300:FF:000708">
    <property type="entry name" value="ATP-dependent RNA helicase DDX1"/>
    <property type="match status" value="1"/>
</dbReference>
<dbReference type="GO" id="GO:0003724">
    <property type="term" value="F:RNA helicase activity"/>
    <property type="evidence" value="ECO:0007669"/>
    <property type="project" value="UniProtKB-EC"/>
</dbReference>
<dbReference type="SMART" id="SM00490">
    <property type="entry name" value="HELICc"/>
    <property type="match status" value="1"/>
</dbReference>
<feature type="domain" description="DEAD-box RNA helicase Q" evidence="15">
    <location>
        <begin position="2"/>
        <end position="30"/>
    </location>
</feature>
<name>A0A4V6A1P3_STECR</name>
<dbReference type="CDD" id="cd12873">
    <property type="entry name" value="SPRY_DDX1"/>
    <property type="match status" value="1"/>
</dbReference>
<evidence type="ECO:0000256" key="11">
    <source>
        <dbReference type="RuleBase" id="RU365068"/>
    </source>
</evidence>
<dbReference type="PANTHER" id="PTHR24031">
    <property type="entry name" value="RNA HELICASE"/>
    <property type="match status" value="1"/>
</dbReference>
<dbReference type="AlphaFoldDB" id="A0A4V6A1P3"/>
<dbReference type="Gene3D" id="2.60.120.920">
    <property type="match status" value="1"/>
</dbReference>
<evidence type="ECO:0000256" key="1">
    <source>
        <dbReference type="ARBA" id="ARBA00008765"/>
    </source>
</evidence>
<dbReference type="PROSITE" id="PS51195">
    <property type="entry name" value="Q_MOTIF"/>
    <property type="match status" value="1"/>
</dbReference>
<dbReference type="Proteomes" id="UP000298663">
    <property type="component" value="Unassembled WGS sequence"/>
</dbReference>
<dbReference type="InterPro" id="IPR003877">
    <property type="entry name" value="SPRY_dom"/>
</dbReference>
<keyword evidence="6" id="KW-0269">Exonuclease</keyword>
<keyword evidence="4 11" id="KW-0378">Hydrolase</keyword>
<dbReference type="InterPro" id="IPR001870">
    <property type="entry name" value="B30.2/SPRY"/>
</dbReference>
<dbReference type="InterPro" id="IPR027417">
    <property type="entry name" value="P-loop_NTPase"/>
</dbReference>
<comment type="catalytic activity">
    <reaction evidence="9 11">
        <text>ATP + H2O = ADP + phosphate + H(+)</text>
        <dbReference type="Rhea" id="RHEA:13065"/>
        <dbReference type="ChEBI" id="CHEBI:15377"/>
        <dbReference type="ChEBI" id="CHEBI:15378"/>
        <dbReference type="ChEBI" id="CHEBI:30616"/>
        <dbReference type="ChEBI" id="CHEBI:43474"/>
        <dbReference type="ChEBI" id="CHEBI:456216"/>
        <dbReference type="EC" id="3.6.4.13"/>
    </reaction>
</comment>
<dbReference type="PROSITE" id="PS50188">
    <property type="entry name" value="B302_SPRY"/>
    <property type="match status" value="1"/>
</dbReference>
<evidence type="ECO:0000256" key="2">
    <source>
        <dbReference type="ARBA" id="ARBA00022722"/>
    </source>
</evidence>
<reference evidence="16 17" key="1">
    <citation type="journal article" date="2015" name="Genome Biol.">
        <title>Comparative genomics of Steinernema reveals deeply conserved gene regulatory networks.</title>
        <authorList>
            <person name="Dillman A.R."/>
            <person name="Macchietto M."/>
            <person name="Porter C.F."/>
            <person name="Rogers A."/>
            <person name="Williams B."/>
            <person name="Antoshechkin I."/>
            <person name="Lee M.M."/>
            <person name="Goodwin Z."/>
            <person name="Lu X."/>
            <person name="Lewis E.E."/>
            <person name="Goodrich-Blair H."/>
            <person name="Stock S.P."/>
            <person name="Adams B.J."/>
            <person name="Sternberg P.W."/>
            <person name="Mortazavi A."/>
        </authorList>
    </citation>
    <scope>NUCLEOTIDE SEQUENCE [LARGE SCALE GENOMIC DNA]</scope>
    <source>
        <strain evidence="16 17">ALL</strain>
    </source>
</reference>
<dbReference type="InterPro" id="IPR001650">
    <property type="entry name" value="Helicase_C-like"/>
</dbReference>
<dbReference type="PROSITE" id="PS51194">
    <property type="entry name" value="HELICASE_CTER"/>
    <property type="match status" value="1"/>
</dbReference>
<dbReference type="InterPro" id="IPR014014">
    <property type="entry name" value="RNA_helicase_DEAD_Q_motif"/>
</dbReference>
<evidence type="ECO:0000259" key="14">
    <source>
        <dbReference type="PROSITE" id="PS51194"/>
    </source>
</evidence>
<dbReference type="Pfam" id="PF00622">
    <property type="entry name" value="SPRY"/>
    <property type="match status" value="1"/>
</dbReference>
<keyword evidence="17" id="KW-1185">Reference proteome</keyword>
<sequence length="728" mass="81261">MTAFEELGVLPELGESVSQIGWELPTDIQSEAIPAILGGCDVFMAAETGSGKTGAFCIPVIQITWESMRDQLMGKQRKAPKNISQDDAWALNIYDKDKNLMIKGMSCRCSDGKNWHGSRGNKGVKAGGKYYFEAFIAQDGLCRVGWSTLDAKLNLGTDEYGYGFGGTGKKSHRRSFDEYGESFTLQDTIGCYLDLDNRTIHWAKNGKEFEIAYKIDKKFAVSTFFPAILLQNSELELNFGDSPFRFPPKNDYIGLSQAKLQFTEVSSITTYGRLAQANKERPLNAPICVILEPTMELARQTHNQIELFKKKLTSPTLRSALVVGGKPMAQQLSELSEGVDIVTCTTGRFKELVGQEKICLDFVRFFILDEADQLVAGFQDRKLIHELHDKIPRYAPTGERLQMVVCSATLHNVEVKKLEGLMHFPQWVDLKGQDSVPDTVHHVVCLVDPKADKSWIRLRSTRSCITTDGIHANSQIRPGSEQPDTLSEAVKILKGEYVVKAIKEHNMDQCIIFCRTKLDCDNLEKYLKATDSEMTCVCLHGDRSPQERNGNLEAFKQKSVKFLICTDVAARGIDVRGVPYVINVTLPPKDEKQNYVHRIGRVGRADRMGLAISLVSTVSEKVWYHSCRSRGVNCHNTDLTSQKGCAIWYNEVECLSLIEQHLGVTIGHVENDMAVPVNEFDGKVTYGSKRSNQGSMFTGHAVQLSGVVAELNDLERSVQFAYLHACAH</sequence>
<evidence type="ECO:0000256" key="10">
    <source>
        <dbReference type="PROSITE-ProRule" id="PRU00552"/>
    </source>
</evidence>
<evidence type="ECO:0000256" key="9">
    <source>
        <dbReference type="ARBA" id="ARBA00047984"/>
    </source>
</evidence>
<evidence type="ECO:0000256" key="4">
    <source>
        <dbReference type="ARBA" id="ARBA00022801"/>
    </source>
</evidence>
<dbReference type="Pfam" id="PF00270">
    <property type="entry name" value="DEAD"/>
    <property type="match status" value="2"/>
</dbReference>
<feature type="domain" description="Helicase C-terminal" evidence="14">
    <location>
        <begin position="485"/>
        <end position="653"/>
    </location>
</feature>
<keyword evidence="8 11" id="KW-0694">RNA-binding</keyword>
<dbReference type="EC" id="3.6.4.13" evidence="11"/>
<dbReference type="CDD" id="cd18787">
    <property type="entry name" value="SF2_C_DEAD"/>
    <property type="match status" value="1"/>
</dbReference>
<dbReference type="InterPro" id="IPR043136">
    <property type="entry name" value="B30.2/SPRY_sf"/>
</dbReference>
<evidence type="ECO:0000256" key="6">
    <source>
        <dbReference type="ARBA" id="ARBA00022839"/>
    </source>
</evidence>
<keyword evidence="7 11" id="KW-0067">ATP-binding</keyword>
<comment type="caution">
    <text evidence="16">The sequence shown here is derived from an EMBL/GenBank/DDBJ whole genome shotgun (WGS) entry which is preliminary data.</text>
</comment>
<comment type="domain">
    <text evidence="11">The helicase domain is involved in the stimulation of RELA transcriptional activity.</text>
</comment>
<evidence type="ECO:0000256" key="7">
    <source>
        <dbReference type="ARBA" id="ARBA00022840"/>
    </source>
</evidence>
<dbReference type="GO" id="GO:0003723">
    <property type="term" value="F:RNA binding"/>
    <property type="evidence" value="ECO:0007669"/>
    <property type="project" value="UniProtKB-UniRule"/>
</dbReference>
<evidence type="ECO:0000256" key="3">
    <source>
        <dbReference type="ARBA" id="ARBA00022741"/>
    </source>
</evidence>
<evidence type="ECO:0000259" key="13">
    <source>
        <dbReference type="PROSITE" id="PS51192"/>
    </source>
</evidence>
<evidence type="ECO:0000259" key="12">
    <source>
        <dbReference type="PROSITE" id="PS50188"/>
    </source>
</evidence>
<organism evidence="16 17">
    <name type="scientific">Steinernema carpocapsae</name>
    <name type="common">Entomopathogenic nematode</name>
    <dbReference type="NCBI Taxonomy" id="34508"/>
    <lineage>
        <taxon>Eukaryota</taxon>
        <taxon>Metazoa</taxon>
        <taxon>Ecdysozoa</taxon>
        <taxon>Nematoda</taxon>
        <taxon>Chromadorea</taxon>
        <taxon>Rhabditida</taxon>
        <taxon>Tylenchina</taxon>
        <taxon>Panagrolaimomorpha</taxon>
        <taxon>Strongyloidoidea</taxon>
        <taxon>Steinernematidae</taxon>
        <taxon>Steinernema</taxon>
    </lineage>
</organism>
<evidence type="ECO:0000256" key="5">
    <source>
        <dbReference type="ARBA" id="ARBA00022806"/>
    </source>
</evidence>
<dbReference type="InterPro" id="IPR014001">
    <property type="entry name" value="Helicase_ATP-bd"/>
</dbReference>
<protein>
    <recommendedName>
        <fullName evidence="11">ATP-dependent RNA helicase</fullName>
        <ecNumber evidence="11">3.6.4.13</ecNumber>
    </recommendedName>
</protein>
<evidence type="ECO:0000256" key="8">
    <source>
        <dbReference type="ARBA" id="ARBA00022884"/>
    </source>
</evidence>
<dbReference type="SUPFAM" id="SSF52540">
    <property type="entry name" value="P-loop containing nucleoside triphosphate hydrolases"/>
    <property type="match status" value="2"/>
</dbReference>
<dbReference type="SMART" id="SM00487">
    <property type="entry name" value="DEXDc"/>
    <property type="match status" value="1"/>
</dbReference>
<dbReference type="SMART" id="SM00449">
    <property type="entry name" value="SPRY"/>
    <property type="match status" value="1"/>
</dbReference>
<dbReference type="GO" id="GO:0005524">
    <property type="term" value="F:ATP binding"/>
    <property type="evidence" value="ECO:0007669"/>
    <property type="project" value="UniProtKB-UniRule"/>
</dbReference>
<dbReference type="InterPro" id="IPR013320">
    <property type="entry name" value="ConA-like_dom_sf"/>
</dbReference>
<dbReference type="EMBL" id="AZBU02000005">
    <property type="protein sequence ID" value="TKR76225.1"/>
    <property type="molecule type" value="Genomic_DNA"/>
</dbReference>
<dbReference type="OrthoDB" id="1735at2759"/>
<reference evidence="16 17" key="2">
    <citation type="journal article" date="2019" name="G3 (Bethesda)">
        <title>Hybrid Assembly of the Genome of the Entomopathogenic Nematode Steinernema carpocapsae Identifies the X-Chromosome.</title>
        <authorList>
            <person name="Serra L."/>
            <person name="Macchietto M."/>
            <person name="Macias-Munoz A."/>
            <person name="McGill C.J."/>
            <person name="Rodriguez I.M."/>
            <person name="Rodriguez B."/>
            <person name="Murad R."/>
            <person name="Mortazavi A."/>
        </authorList>
    </citation>
    <scope>NUCLEOTIDE SEQUENCE [LARGE SCALE GENOMIC DNA]</scope>
    <source>
        <strain evidence="16 17">ALL</strain>
    </source>
</reference>
<evidence type="ECO:0000313" key="17">
    <source>
        <dbReference type="Proteomes" id="UP000298663"/>
    </source>
</evidence>
<dbReference type="Pfam" id="PF00271">
    <property type="entry name" value="Helicase_C"/>
    <property type="match status" value="1"/>
</dbReference>
<dbReference type="PROSITE" id="PS51192">
    <property type="entry name" value="HELICASE_ATP_BIND_1"/>
    <property type="match status" value="1"/>
</dbReference>
<dbReference type="GO" id="GO:0004527">
    <property type="term" value="F:exonuclease activity"/>
    <property type="evidence" value="ECO:0007669"/>
    <property type="project" value="UniProtKB-KW"/>
</dbReference>
<keyword evidence="3 11" id="KW-0547">Nucleotide-binding</keyword>
<feature type="short sequence motif" description="Q motif" evidence="10">
    <location>
        <begin position="2"/>
        <end position="30"/>
    </location>
</feature>
<comment type="similarity">
    <text evidence="1">Belongs to the DEAD box helicase family. DDX1 subfamily.</text>
</comment>
<comment type="function">
    <text evidence="11">RNA helicase.</text>
</comment>
<dbReference type="Gene3D" id="3.40.50.300">
    <property type="entry name" value="P-loop containing nucleotide triphosphate hydrolases"/>
    <property type="match status" value="3"/>
</dbReference>
<evidence type="ECO:0000259" key="15">
    <source>
        <dbReference type="PROSITE" id="PS51195"/>
    </source>
</evidence>
<gene>
    <name evidence="16" type="ORF">L596_017395</name>
</gene>
<keyword evidence="5 11" id="KW-0347">Helicase</keyword>
<feature type="domain" description="Helicase ATP-binding" evidence="13">
    <location>
        <begin position="243"/>
        <end position="428"/>
    </location>
</feature>
<dbReference type="InterPro" id="IPR011545">
    <property type="entry name" value="DEAD/DEAH_box_helicase_dom"/>
</dbReference>
<dbReference type="SUPFAM" id="SSF49899">
    <property type="entry name" value="Concanavalin A-like lectins/glucanases"/>
    <property type="match status" value="1"/>
</dbReference>